<comment type="caution">
    <text evidence="9">The sequence shown here is derived from an EMBL/GenBank/DDBJ whole genome shotgun (WGS) entry which is preliminary data.</text>
</comment>
<evidence type="ECO:0000256" key="4">
    <source>
        <dbReference type="ARBA" id="ARBA00022692"/>
    </source>
</evidence>
<dbReference type="InterPro" id="IPR026392">
    <property type="entry name" value="Exo/Archaeosortase_dom"/>
</dbReference>
<dbReference type="NCBIfam" id="TIGR04128">
    <property type="entry name" value="exoso_Fjoh_1448"/>
    <property type="match status" value="1"/>
</dbReference>
<keyword evidence="2" id="KW-1003">Cell membrane</keyword>
<evidence type="ECO:0000256" key="8">
    <source>
        <dbReference type="SAM" id="Phobius"/>
    </source>
</evidence>
<evidence type="ECO:0000256" key="1">
    <source>
        <dbReference type="ARBA" id="ARBA00004651"/>
    </source>
</evidence>
<keyword evidence="3" id="KW-0645">Protease</keyword>
<evidence type="ECO:0000256" key="7">
    <source>
        <dbReference type="ARBA" id="ARBA00023136"/>
    </source>
</evidence>
<dbReference type="Proteomes" id="UP000745859">
    <property type="component" value="Unassembled WGS sequence"/>
</dbReference>
<keyword evidence="5" id="KW-0378">Hydrolase</keyword>
<keyword evidence="6 8" id="KW-1133">Transmembrane helix</keyword>
<dbReference type="Pfam" id="PF09721">
    <property type="entry name" value="Exosortase_EpsH"/>
    <property type="match status" value="1"/>
</dbReference>
<protein>
    <submittedName>
        <fullName evidence="9">Exosortase family protein XrtF</fullName>
    </submittedName>
</protein>
<evidence type="ECO:0000313" key="10">
    <source>
        <dbReference type="Proteomes" id="UP000745859"/>
    </source>
</evidence>
<organism evidence="9 10">
    <name type="scientific">Wenyingzhuangia heitensis</name>
    <dbReference type="NCBI Taxonomy" id="1487859"/>
    <lineage>
        <taxon>Bacteria</taxon>
        <taxon>Pseudomonadati</taxon>
        <taxon>Bacteroidota</taxon>
        <taxon>Flavobacteriia</taxon>
        <taxon>Flavobacteriales</taxon>
        <taxon>Flavobacteriaceae</taxon>
        <taxon>Wenyingzhuangia</taxon>
    </lineage>
</organism>
<gene>
    <name evidence="9" type="ORF">FHR24_002321</name>
</gene>
<dbReference type="RefSeq" id="WP_167188750.1">
    <property type="nucleotide sequence ID" value="NZ_JAASQL010000003.1"/>
</dbReference>
<dbReference type="NCBIfam" id="TIGR04178">
    <property type="entry name" value="exo_archaeo"/>
    <property type="match status" value="1"/>
</dbReference>
<dbReference type="EMBL" id="JAASQL010000003">
    <property type="protein sequence ID" value="NIJ45850.1"/>
    <property type="molecule type" value="Genomic_DNA"/>
</dbReference>
<keyword evidence="7 8" id="KW-0472">Membrane</keyword>
<dbReference type="InterPro" id="IPR019127">
    <property type="entry name" value="Exosortase"/>
</dbReference>
<keyword evidence="4 8" id="KW-0812">Transmembrane</keyword>
<feature type="transmembrane region" description="Helical" evidence="8">
    <location>
        <begin position="7"/>
        <end position="27"/>
    </location>
</feature>
<feature type="transmembrane region" description="Helical" evidence="8">
    <location>
        <begin position="151"/>
        <end position="172"/>
    </location>
</feature>
<keyword evidence="10" id="KW-1185">Reference proteome</keyword>
<evidence type="ECO:0000256" key="3">
    <source>
        <dbReference type="ARBA" id="ARBA00022670"/>
    </source>
</evidence>
<name>A0ABX0UDE1_9FLAO</name>
<feature type="transmembrane region" description="Helical" evidence="8">
    <location>
        <begin position="81"/>
        <end position="105"/>
    </location>
</feature>
<evidence type="ECO:0000313" key="9">
    <source>
        <dbReference type="EMBL" id="NIJ45850.1"/>
    </source>
</evidence>
<evidence type="ECO:0000256" key="2">
    <source>
        <dbReference type="ARBA" id="ARBA00022475"/>
    </source>
</evidence>
<proteinExistence type="predicted"/>
<comment type="subcellular location">
    <subcellularLocation>
        <location evidence="1">Cell membrane</location>
        <topology evidence="1">Multi-pass membrane protein</topology>
    </subcellularLocation>
</comment>
<sequence length="181" mass="21154">MKNKKIWWFLFRFLGTYFFFFLLYSIFLMNTQTKEPVFICDPLTIDVAEQSKNILNIFDQGVVLVPDVDELSVNMLIDGDYVVGIIEGCNSVSIIILFVAFIIAFQGSWKATILFSVLGALSIYYVNILRIVVLTYGMYHYPEYTWLFHDLVFPAIIYGYIFVLWIVWVNYFSNLKNTKHG</sequence>
<reference evidence="9 10" key="1">
    <citation type="submission" date="2020-03" db="EMBL/GenBank/DDBJ databases">
        <title>Genomic Encyclopedia of Type Strains, Phase IV (KMG-IV): sequencing the most valuable type-strain genomes for metagenomic binning, comparative biology and taxonomic classification.</title>
        <authorList>
            <person name="Goeker M."/>
        </authorList>
    </citation>
    <scope>NUCLEOTIDE SEQUENCE [LARGE SCALE GENOMIC DNA]</scope>
    <source>
        <strain evidence="9 10">DSM 101599</strain>
    </source>
</reference>
<evidence type="ECO:0000256" key="6">
    <source>
        <dbReference type="ARBA" id="ARBA00022989"/>
    </source>
</evidence>
<accession>A0ABX0UDE1</accession>
<dbReference type="InterPro" id="IPR026323">
    <property type="entry name" value="Exosortase-related_prot_XrtF"/>
</dbReference>
<evidence type="ECO:0000256" key="5">
    <source>
        <dbReference type="ARBA" id="ARBA00022801"/>
    </source>
</evidence>
<feature type="transmembrane region" description="Helical" evidence="8">
    <location>
        <begin position="112"/>
        <end position="139"/>
    </location>
</feature>